<gene>
    <name evidence="2" type="ORF">DRV84_02515</name>
</gene>
<dbReference type="InterPro" id="IPR000182">
    <property type="entry name" value="GNAT_dom"/>
</dbReference>
<dbReference type="Gene3D" id="3.40.630.30">
    <property type="match status" value="1"/>
</dbReference>
<dbReference type="GO" id="GO:0016747">
    <property type="term" value="F:acyltransferase activity, transferring groups other than amino-acyl groups"/>
    <property type="evidence" value="ECO:0007669"/>
    <property type="project" value="InterPro"/>
</dbReference>
<dbReference type="EMBL" id="QOHR01000002">
    <property type="protein sequence ID" value="REC58456.1"/>
    <property type="molecule type" value="Genomic_DNA"/>
</dbReference>
<protein>
    <submittedName>
        <fullName evidence="2">GNAT family N-acetyltransferase</fullName>
    </submittedName>
</protein>
<organism evidence="2 3">
    <name type="scientific">Rhodosalinus sediminis</name>
    <dbReference type="NCBI Taxonomy" id="1940533"/>
    <lineage>
        <taxon>Bacteria</taxon>
        <taxon>Pseudomonadati</taxon>
        <taxon>Pseudomonadota</taxon>
        <taxon>Alphaproteobacteria</taxon>
        <taxon>Rhodobacterales</taxon>
        <taxon>Paracoccaceae</taxon>
        <taxon>Rhodosalinus</taxon>
    </lineage>
</organism>
<dbReference type="OrthoDB" id="9805924at2"/>
<comment type="caution">
    <text evidence="2">The sequence shown here is derived from an EMBL/GenBank/DDBJ whole genome shotgun (WGS) entry which is preliminary data.</text>
</comment>
<dbReference type="AlphaFoldDB" id="A0A3D9BYJ7"/>
<keyword evidence="2" id="KW-0808">Transferase</keyword>
<reference evidence="2 3" key="1">
    <citation type="journal article" date="2017" name="Int. J. Syst. Evol. Microbiol.">
        <title>Rhodosalinus sediminis gen. nov., sp. nov., isolated from marine saltern.</title>
        <authorList>
            <person name="Guo L.Y."/>
            <person name="Ling S.K."/>
            <person name="Li C.M."/>
            <person name="Chen G.J."/>
            <person name="Du Z.J."/>
        </authorList>
    </citation>
    <scope>NUCLEOTIDE SEQUENCE [LARGE SCALE GENOMIC DNA]</scope>
    <source>
        <strain evidence="2 3">WDN1C137</strain>
    </source>
</reference>
<evidence type="ECO:0000313" key="3">
    <source>
        <dbReference type="Proteomes" id="UP000257131"/>
    </source>
</evidence>
<evidence type="ECO:0000259" key="1">
    <source>
        <dbReference type="PROSITE" id="PS51186"/>
    </source>
</evidence>
<feature type="domain" description="N-acetyltransferase" evidence="1">
    <location>
        <begin position="3"/>
        <end position="149"/>
    </location>
</feature>
<dbReference type="InterPro" id="IPR016181">
    <property type="entry name" value="Acyl_CoA_acyltransferase"/>
</dbReference>
<dbReference type="SUPFAM" id="SSF55729">
    <property type="entry name" value="Acyl-CoA N-acyltransferases (Nat)"/>
    <property type="match status" value="1"/>
</dbReference>
<accession>A0A3D9BYJ7</accession>
<dbReference type="PROSITE" id="PS51186">
    <property type="entry name" value="GNAT"/>
    <property type="match status" value="1"/>
</dbReference>
<dbReference type="RefSeq" id="WP_115978287.1">
    <property type="nucleotide sequence ID" value="NZ_QOHR01000002.1"/>
</dbReference>
<keyword evidence="3" id="KW-1185">Reference proteome</keyword>
<name>A0A3D9BYJ7_9RHOB</name>
<evidence type="ECO:0000313" key="2">
    <source>
        <dbReference type="EMBL" id="REC58456.1"/>
    </source>
</evidence>
<sequence length="149" mass="15989">MSAALHLARPEDLERLLPMVAAMHGEQGTAQDEEGRRAALAPLLEGSPHGAVYLIGPRGAPIGYLVVTFGWSVAYGGLDAVIDEIYVRRAVRGRGIAADALDALARALRDAGLVALHLEVDRDNEAAQRLYARARFAPREGALPMTRLL</sequence>
<dbReference type="Proteomes" id="UP000257131">
    <property type="component" value="Unassembled WGS sequence"/>
</dbReference>
<proteinExistence type="predicted"/>
<dbReference type="Pfam" id="PF00583">
    <property type="entry name" value="Acetyltransf_1"/>
    <property type="match status" value="1"/>
</dbReference>